<dbReference type="Proteomes" id="UP001153069">
    <property type="component" value="Unassembled WGS sequence"/>
</dbReference>
<evidence type="ECO:0000313" key="2">
    <source>
        <dbReference type="Proteomes" id="UP001153069"/>
    </source>
</evidence>
<name>A0A9N8E147_9STRA</name>
<comment type="caution">
    <text evidence="1">The sequence shown here is derived from an EMBL/GenBank/DDBJ whole genome shotgun (WGS) entry which is preliminary data.</text>
</comment>
<reference evidence="1" key="1">
    <citation type="submission" date="2020-06" db="EMBL/GenBank/DDBJ databases">
        <authorList>
            <consortium name="Plant Systems Biology data submission"/>
        </authorList>
    </citation>
    <scope>NUCLEOTIDE SEQUENCE</scope>
    <source>
        <strain evidence="1">D6</strain>
    </source>
</reference>
<sequence length="128" mass="14896">MKEEAASRMEDWPEVEHDLSLTQEDWVERLYTPGEPGEEYCDKGKDYTFCTTKLQGPWGDSIPQNGTNCLLVSLLCRHHYRIVLAMLELQYPIVFCYGQSNTNTANFEAFSCPQLRVFPPCYNRKFSR</sequence>
<organism evidence="1 2">
    <name type="scientific">Seminavis robusta</name>
    <dbReference type="NCBI Taxonomy" id="568900"/>
    <lineage>
        <taxon>Eukaryota</taxon>
        <taxon>Sar</taxon>
        <taxon>Stramenopiles</taxon>
        <taxon>Ochrophyta</taxon>
        <taxon>Bacillariophyta</taxon>
        <taxon>Bacillariophyceae</taxon>
        <taxon>Bacillariophycidae</taxon>
        <taxon>Naviculales</taxon>
        <taxon>Naviculaceae</taxon>
        <taxon>Seminavis</taxon>
    </lineage>
</organism>
<evidence type="ECO:0000313" key="1">
    <source>
        <dbReference type="EMBL" id="CAB9512553.1"/>
    </source>
</evidence>
<protein>
    <submittedName>
        <fullName evidence="1">Uncharacterized protein</fullName>
    </submittedName>
</protein>
<accession>A0A9N8E147</accession>
<gene>
    <name evidence="1" type="ORF">SEMRO_542_G163350.1</name>
</gene>
<proteinExistence type="predicted"/>
<keyword evidence="2" id="KW-1185">Reference proteome</keyword>
<dbReference type="AlphaFoldDB" id="A0A9N8E147"/>
<dbReference type="EMBL" id="CAICTM010000541">
    <property type="protein sequence ID" value="CAB9512553.1"/>
    <property type="molecule type" value="Genomic_DNA"/>
</dbReference>